<organism evidence="1 2">
    <name type="scientific">Spiroplasma poulsonii</name>
    <dbReference type="NCBI Taxonomy" id="2138"/>
    <lineage>
        <taxon>Bacteria</taxon>
        <taxon>Bacillati</taxon>
        <taxon>Mycoplasmatota</taxon>
        <taxon>Mollicutes</taxon>
        <taxon>Entomoplasmatales</taxon>
        <taxon>Spiroplasmataceae</taxon>
        <taxon>Spiroplasma</taxon>
    </lineage>
</organism>
<name>A0A2P6FCA4_9MOLU</name>
<dbReference type="EMBL" id="JTLV02000001">
    <property type="protein sequence ID" value="PQM31095.1"/>
    <property type="molecule type" value="Genomic_DNA"/>
</dbReference>
<evidence type="ECO:0000313" key="2">
    <source>
        <dbReference type="Proteomes" id="UP000031565"/>
    </source>
</evidence>
<sequence>MPIESKNSIKNKILERVENTAAYSKENLIRKEKRRTTDMIPNMYCDKKLVEAFRQEAESKKWLYTTLMNEILKERYGKENNNNEDD</sequence>
<dbReference type="Proteomes" id="UP000031565">
    <property type="component" value="Unassembled WGS sequence"/>
</dbReference>
<reference evidence="1 2" key="1">
    <citation type="journal article" date="2015" name="MBio">
        <title>Genome sequence of the Drosophila melanogaster male-killing Spiroplasma strain MSRO endosymbiont.</title>
        <authorList>
            <person name="Paredes J.C."/>
            <person name="Herren J.K."/>
            <person name="Schupfer F."/>
            <person name="Marin R."/>
            <person name="Claverol S."/>
            <person name="Kuo C.H."/>
            <person name="Lemaitre B."/>
            <person name="Beven L."/>
        </authorList>
    </citation>
    <scope>NUCLEOTIDE SEQUENCE [LARGE SCALE GENOMIC DNA]</scope>
    <source>
        <strain evidence="1 2">MSRO</strain>
    </source>
</reference>
<dbReference type="OrthoDB" id="391283at2"/>
<comment type="caution">
    <text evidence="1">The sequence shown here is derived from an EMBL/GenBank/DDBJ whole genome shotgun (WGS) entry which is preliminary data.</text>
</comment>
<dbReference type="AlphaFoldDB" id="A0A2P6FCA4"/>
<dbReference type="RefSeq" id="WP_040093235.1">
    <property type="nucleotide sequence ID" value="NZ_CM020866.1"/>
</dbReference>
<evidence type="ECO:0000313" key="1">
    <source>
        <dbReference type="EMBL" id="PQM31095.1"/>
    </source>
</evidence>
<accession>A0A2P6FCA4</accession>
<gene>
    <name evidence="1" type="ORF">SMSRO_SF008940</name>
</gene>
<proteinExistence type="predicted"/>
<keyword evidence="2" id="KW-1185">Reference proteome</keyword>
<protein>
    <submittedName>
        <fullName evidence="1">Uncharacterized protein</fullName>
    </submittedName>
</protein>